<evidence type="ECO:0000256" key="1">
    <source>
        <dbReference type="ARBA" id="ARBA00022801"/>
    </source>
</evidence>
<evidence type="ECO:0000259" key="2">
    <source>
        <dbReference type="Pfam" id="PF00857"/>
    </source>
</evidence>
<dbReference type="EMBL" id="AFNV02000008">
    <property type="protein sequence ID" value="ERJ19617.1"/>
    <property type="molecule type" value="Genomic_DNA"/>
</dbReference>
<dbReference type="STRING" id="1033802.SSPSH_001387"/>
<protein>
    <submittedName>
        <fullName evidence="3">Isochorismatase protein</fullName>
        <ecNumber evidence="3">3.3.2.1</ecNumber>
    </submittedName>
</protein>
<dbReference type="CDD" id="cd00431">
    <property type="entry name" value="cysteine_hydrolases"/>
    <property type="match status" value="1"/>
</dbReference>
<reference evidence="3 4" key="2">
    <citation type="journal article" date="2013" name="PLoS ONE">
        <title>INDIGO - INtegrated Data Warehouse of MIcrobial GenOmes with Examples from the Red Sea Extremophiles.</title>
        <authorList>
            <person name="Alam I."/>
            <person name="Antunes A."/>
            <person name="Kamau A.A."/>
            <person name="Ba Alawi W."/>
            <person name="Kalkatawi M."/>
            <person name="Stingl U."/>
            <person name="Bajic V.B."/>
        </authorList>
    </citation>
    <scope>NUCLEOTIDE SEQUENCE [LARGE SCALE GENOMIC DNA]</scope>
    <source>
        <strain evidence="3 4">E1L3A</strain>
    </source>
</reference>
<keyword evidence="4" id="KW-1185">Reference proteome</keyword>
<reference evidence="3 4" key="1">
    <citation type="journal article" date="2011" name="J. Bacteriol.">
        <title>Genome sequence of Salinisphaera shabanensis, a gammaproteobacterium from the harsh, variable environment of the brine-seawater interface of the Shaban Deep in the Red Sea.</title>
        <authorList>
            <person name="Antunes A."/>
            <person name="Alam I."/>
            <person name="Bajic V.B."/>
            <person name="Stingl U."/>
        </authorList>
    </citation>
    <scope>NUCLEOTIDE SEQUENCE [LARGE SCALE GENOMIC DNA]</scope>
    <source>
        <strain evidence="3 4">E1L3A</strain>
    </source>
</reference>
<dbReference type="InterPro" id="IPR050272">
    <property type="entry name" value="Isochorismatase-like_hydrls"/>
</dbReference>
<dbReference type="Proteomes" id="UP000006242">
    <property type="component" value="Unassembled WGS sequence"/>
</dbReference>
<evidence type="ECO:0000313" key="3">
    <source>
        <dbReference type="EMBL" id="ERJ19617.1"/>
    </source>
</evidence>
<dbReference type="InterPro" id="IPR000868">
    <property type="entry name" value="Isochorismatase-like_dom"/>
</dbReference>
<proteinExistence type="predicted"/>
<gene>
    <name evidence="3" type="ORF">SSPSH_001387</name>
</gene>
<dbReference type="SUPFAM" id="SSF52499">
    <property type="entry name" value="Isochorismatase-like hydrolases"/>
    <property type="match status" value="1"/>
</dbReference>
<organism evidence="3 4">
    <name type="scientific">Salinisphaera shabanensis E1L3A</name>
    <dbReference type="NCBI Taxonomy" id="1033802"/>
    <lineage>
        <taxon>Bacteria</taxon>
        <taxon>Pseudomonadati</taxon>
        <taxon>Pseudomonadota</taxon>
        <taxon>Gammaproteobacteria</taxon>
        <taxon>Salinisphaerales</taxon>
        <taxon>Salinisphaeraceae</taxon>
        <taxon>Salinisphaera</taxon>
    </lineage>
</organism>
<keyword evidence="1 3" id="KW-0378">Hydrolase</keyword>
<dbReference type="PANTHER" id="PTHR43540">
    <property type="entry name" value="PEROXYUREIDOACRYLATE/UREIDOACRYLATE AMIDOHYDROLASE-RELATED"/>
    <property type="match status" value="1"/>
</dbReference>
<feature type="domain" description="Isochorismatase-like" evidence="2">
    <location>
        <begin position="53"/>
        <end position="251"/>
    </location>
</feature>
<name>U2ENA9_9GAMM</name>
<dbReference type="EC" id="3.3.2.1" evidence="3"/>
<dbReference type="AlphaFoldDB" id="U2ENA9"/>
<dbReference type="RefSeq" id="WP_006912882.1">
    <property type="nucleotide sequence ID" value="NZ_AFNV02000008.1"/>
</dbReference>
<dbReference type="Gene3D" id="3.40.50.850">
    <property type="entry name" value="Isochorismatase-like"/>
    <property type="match status" value="1"/>
</dbReference>
<comment type="caution">
    <text evidence="3">The sequence shown here is derived from an EMBL/GenBank/DDBJ whole genome shotgun (WGS) entry which is preliminary data.</text>
</comment>
<evidence type="ECO:0000313" key="4">
    <source>
        <dbReference type="Proteomes" id="UP000006242"/>
    </source>
</evidence>
<sequence>MKDTDYNASLGHAPATAWHVNAQQVDMTRTPPPPRRVAIQAEPQHIVVDANKTAIVVIDMQNDFCHPDGWLAHIGVDVSGPRQAIEPLADLLPVLRTAEVPVVWVNWGNRLDRRNISAALLHVYNPDGQSVGLGDAVPASGAPVLERDSWGAATVDELVAAPGDIHVDKYRMSGFWDNELDSVLKNAGITTLLFAGVNSDQCVLHTLADANFLGYDCVLVDDCATTASPEFCREATRYNVKQIFGFVAHSADVRAGFAQSSGESQ</sequence>
<dbReference type="GO" id="GO:0008908">
    <property type="term" value="F:isochorismatase activity"/>
    <property type="evidence" value="ECO:0007669"/>
    <property type="project" value="UniProtKB-EC"/>
</dbReference>
<dbReference type="InterPro" id="IPR036380">
    <property type="entry name" value="Isochorismatase-like_sf"/>
</dbReference>
<dbReference type="eggNOG" id="COG1335">
    <property type="taxonomic scope" value="Bacteria"/>
</dbReference>
<accession>U2ENA9</accession>
<dbReference type="OrthoDB" id="9807387at2"/>
<dbReference type="Pfam" id="PF00857">
    <property type="entry name" value="Isochorismatase"/>
    <property type="match status" value="1"/>
</dbReference>
<dbReference type="PANTHER" id="PTHR43540:SF9">
    <property type="entry name" value="FAMILY HYDROLASE, PUTATIVE (AFU_ORTHOLOGUE AFUA_2G08700)-RELATED"/>
    <property type="match status" value="1"/>
</dbReference>